<gene>
    <name evidence="10" type="ORF">U7230_12785</name>
</gene>
<accession>A0ABZ1BW95</accession>
<keyword evidence="4 8" id="KW-0812">Transmembrane</keyword>
<dbReference type="InterPro" id="IPR004638">
    <property type="entry name" value="EmrB-like"/>
</dbReference>
<feature type="transmembrane region" description="Helical" evidence="8">
    <location>
        <begin position="363"/>
        <end position="382"/>
    </location>
</feature>
<feature type="transmembrane region" description="Helical" evidence="8">
    <location>
        <begin position="312"/>
        <end position="332"/>
    </location>
</feature>
<dbReference type="PROSITE" id="PS50850">
    <property type="entry name" value="MFS"/>
    <property type="match status" value="1"/>
</dbReference>
<keyword evidence="2" id="KW-0813">Transport</keyword>
<evidence type="ECO:0000256" key="5">
    <source>
        <dbReference type="ARBA" id="ARBA00022989"/>
    </source>
</evidence>
<comment type="subcellular location">
    <subcellularLocation>
        <location evidence="1">Cell membrane</location>
        <topology evidence="1">Multi-pass membrane protein</topology>
    </subcellularLocation>
</comment>
<dbReference type="Pfam" id="PF07690">
    <property type="entry name" value="MFS_1"/>
    <property type="match status" value="1"/>
</dbReference>
<evidence type="ECO:0000256" key="3">
    <source>
        <dbReference type="ARBA" id="ARBA00022475"/>
    </source>
</evidence>
<proteinExistence type="predicted"/>
<keyword evidence="3" id="KW-1003">Cell membrane</keyword>
<protein>
    <submittedName>
        <fullName evidence="10">MFS transporter</fullName>
    </submittedName>
</protein>
<dbReference type="PRINTS" id="PR01036">
    <property type="entry name" value="TCRTETB"/>
</dbReference>
<evidence type="ECO:0000256" key="6">
    <source>
        <dbReference type="ARBA" id="ARBA00023136"/>
    </source>
</evidence>
<feature type="transmembrane region" description="Helical" evidence="8">
    <location>
        <begin position="175"/>
        <end position="195"/>
    </location>
</feature>
<evidence type="ECO:0000256" key="7">
    <source>
        <dbReference type="SAM" id="MobiDB-lite"/>
    </source>
</evidence>
<dbReference type="Proteomes" id="UP001332192">
    <property type="component" value="Chromosome"/>
</dbReference>
<feature type="transmembrane region" description="Helical" evidence="8">
    <location>
        <begin position="415"/>
        <end position="439"/>
    </location>
</feature>
<feature type="region of interest" description="Disordered" evidence="7">
    <location>
        <begin position="486"/>
        <end position="509"/>
    </location>
</feature>
<evidence type="ECO:0000256" key="4">
    <source>
        <dbReference type="ARBA" id="ARBA00022692"/>
    </source>
</evidence>
<name>A0ABZ1BW95_9FIRM</name>
<dbReference type="InterPro" id="IPR020846">
    <property type="entry name" value="MFS_dom"/>
</dbReference>
<sequence>MGRSEAASRPAAAGSGSYKWVALSCTSLGALLSVLNSTTLIIALPEVMKGLQASFEEVVWVLMGYMLAITVLVPSIGRVADMAGRKKLYVAGFAVFTAGSLVSGLAQSGAQLIVFRLVQAVGGSLMLANSTAIVTDAFPRGELGKALGVNAMVISVASLLGPILGGYLTELGWRWVFWFNVPLGVVGTWWAAAQLREVVRLPGGQRFDWPGAMTFVLGLLGILVVLSFGPLVGWLQPAMLGLDAVSIAALAAFVWWERRFDQPMLDLSLFRNRLLAAAYVSNLLNGVARGAVTLLLVFYFQGIRGYDPVKAGVMLSPMAAAMMAVAPVSGALSDRYGSRELSSIGLLASAVGLWGLTRIQPGTGLWTLGLWMAVVGAGSGFFNSPNTNAIMSAVAPGRRGIAGATRTMMMNAGSVISMALGLSAIISTMTPEALAGLFAGTQVGSQGIAIGQFIEALHFTFWVSVAISVLAAVLSLMRGKHSPATATGQQEAAATPGPAQRVVESSGGK</sequence>
<evidence type="ECO:0000313" key="11">
    <source>
        <dbReference type="Proteomes" id="UP001332192"/>
    </source>
</evidence>
<evidence type="ECO:0000313" key="10">
    <source>
        <dbReference type="EMBL" id="WRP16949.1"/>
    </source>
</evidence>
<dbReference type="PANTHER" id="PTHR42718:SF46">
    <property type="entry name" value="BLR6921 PROTEIN"/>
    <property type="match status" value="1"/>
</dbReference>
<feature type="transmembrane region" description="Helical" evidence="8">
    <location>
        <begin position="277"/>
        <end position="300"/>
    </location>
</feature>
<evidence type="ECO:0000256" key="8">
    <source>
        <dbReference type="SAM" id="Phobius"/>
    </source>
</evidence>
<evidence type="ECO:0000256" key="2">
    <source>
        <dbReference type="ARBA" id="ARBA00022448"/>
    </source>
</evidence>
<dbReference type="Gene3D" id="1.20.1250.20">
    <property type="entry name" value="MFS general substrate transporter like domains"/>
    <property type="match status" value="1"/>
</dbReference>
<feature type="compositionally biased region" description="Low complexity" evidence="7">
    <location>
        <begin position="486"/>
        <end position="497"/>
    </location>
</feature>
<feature type="domain" description="Major facilitator superfamily (MFS) profile" evidence="9">
    <location>
        <begin position="22"/>
        <end position="483"/>
    </location>
</feature>
<dbReference type="InterPro" id="IPR036259">
    <property type="entry name" value="MFS_trans_sf"/>
</dbReference>
<feature type="transmembrane region" description="Helical" evidence="8">
    <location>
        <begin position="147"/>
        <end position="169"/>
    </location>
</feature>
<dbReference type="InterPro" id="IPR005829">
    <property type="entry name" value="Sugar_transporter_CS"/>
</dbReference>
<dbReference type="PANTHER" id="PTHR42718">
    <property type="entry name" value="MAJOR FACILITATOR SUPERFAMILY MULTIDRUG TRANSPORTER MFSC"/>
    <property type="match status" value="1"/>
</dbReference>
<dbReference type="PROSITE" id="PS00216">
    <property type="entry name" value="SUGAR_TRANSPORT_1"/>
    <property type="match status" value="1"/>
</dbReference>
<feature type="transmembrane region" description="Helical" evidence="8">
    <location>
        <begin position="20"/>
        <end position="43"/>
    </location>
</feature>
<dbReference type="RefSeq" id="WP_324716221.1">
    <property type="nucleotide sequence ID" value="NZ_CP141615.1"/>
</dbReference>
<evidence type="ECO:0000256" key="1">
    <source>
        <dbReference type="ARBA" id="ARBA00004651"/>
    </source>
</evidence>
<feature type="transmembrane region" description="Helical" evidence="8">
    <location>
        <begin position="207"/>
        <end position="228"/>
    </location>
</feature>
<reference evidence="10 11" key="1">
    <citation type="journal article" date="2024" name="Front. Microbiol.">
        <title>Novel thermophilic genera Geochorda gen. nov. and Carboxydochorda gen. nov. from the deep terrestrial subsurface reveal the ecophysiological diversity in the class Limnochordia.</title>
        <authorList>
            <person name="Karnachuk O.V."/>
            <person name="Lukina A.P."/>
            <person name="Avakyan M.R."/>
            <person name="Kadnikov V.V."/>
            <person name="Begmatov S."/>
            <person name="Beletsky A.V."/>
            <person name="Vlasova K.G."/>
            <person name="Novikov A.A."/>
            <person name="Shcherbakova V.A."/>
            <person name="Mardanov A.V."/>
            <person name="Ravin N.V."/>
        </authorList>
    </citation>
    <scope>NUCLEOTIDE SEQUENCE [LARGE SCALE GENOMIC DNA]</scope>
    <source>
        <strain evidence="10 11">L945</strain>
    </source>
</reference>
<organism evidence="10 11">
    <name type="scientific">Carboxydichorda subterranea</name>
    <dbReference type="NCBI Taxonomy" id="3109565"/>
    <lineage>
        <taxon>Bacteria</taxon>
        <taxon>Bacillati</taxon>
        <taxon>Bacillota</taxon>
        <taxon>Limnochordia</taxon>
        <taxon>Limnochordales</taxon>
        <taxon>Geochordaceae</taxon>
        <taxon>Carboxydichorda</taxon>
    </lineage>
</organism>
<feature type="transmembrane region" description="Helical" evidence="8">
    <location>
        <begin position="88"/>
        <end position="107"/>
    </location>
</feature>
<keyword evidence="11" id="KW-1185">Reference proteome</keyword>
<dbReference type="CDD" id="cd17321">
    <property type="entry name" value="MFS_MMR_MDR_like"/>
    <property type="match status" value="1"/>
</dbReference>
<keyword evidence="5 8" id="KW-1133">Transmembrane helix</keyword>
<dbReference type="SUPFAM" id="SSF103473">
    <property type="entry name" value="MFS general substrate transporter"/>
    <property type="match status" value="1"/>
</dbReference>
<dbReference type="EMBL" id="CP141615">
    <property type="protein sequence ID" value="WRP16949.1"/>
    <property type="molecule type" value="Genomic_DNA"/>
</dbReference>
<evidence type="ECO:0000259" key="9">
    <source>
        <dbReference type="PROSITE" id="PS50850"/>
    </source>
</evidence>
<feature type="transmembrane region" description="Helical" evidence="8">
    <location>
        <begin position="234"/>
        <end position="256"/>
    </location>
</feature>
<dbReference type="InterPro" id="IPR011701">
    <property type="entry name" value="MFS"/>
</dbReference>
<feature type="transmembrane region" description="Helical" evidence="8">
    <location>
        <begin position="58"/>
        <end position="76"/>
    </location>
</feature>
<feature type="transmembrane region" description="Helical" evidence="8">
    <location>
        <begin position="459"/>
        <end position="477"/>
    </location>
</feature>
<keyword evidence="6 8" id="KW-0472">Membrane</keyword>
<dbReference type="Gene3D" id="1.20.1720.10">
    <property type="entry name" value="Multidrug resistance protein D"/>
    <property type="match status" value="1"/>
</dbReference>
<dbReference type="NCBIfam" id="TIGR00711">
    <property type="entry name" value="efflux_EmrB"/>
    <property type="match status" value="1"/>
</dbReference>